<feature type="transmembrane region" description="Helical" evidence="5">
    <location>
        <begin position="14"/>
        <end position="35"/>
    </location>
</feature>
<reference evidence="8" key="1">
    <citation type="submission" date="2025-08" db="UniProtKB">
        <authorList>
            <consortium name="RefSeq"/>
        </authorList>
    </citation>
    <scope>IDENTIFICATION</scope>
    <source>
        <tissue evidence="8">Gonads</tissue>
    </source>
</reference>
<protein>
    <submittedName>
        <fullName evidence="8">Organic cation transporter protein</fullName>
    </submittedName>
</protein>
<keyword evidence="3 5" id="KW-1133">Transmembrane helix</keyword>
<dbReference type="AlphaFoldDB" id="A0A1S3KEN9"/>
<feature type="transmembrane region" description="Helical" evidence="5">
    <location>
        <begin position="405"/>
        <end position="430"/>
    </location>
</feature>
<evidence type="ECO:0000256" key="2">
    <source>
        <dbReference type="ARBA" id="ARBA00022692"/>
    </source>
</evidence>
<feature type="transmembrane region" description="Helical" evidence="5">
    <location>
        <begin position="470"/>
        <end position="490"/>
    </location>
</feature>
<dbReference type="PROSITE" id="PS50850">
    <property type="entry name" value="MFS"/>
    <property type="match status" value="1"/>
</dbReference>
<proteinExistence type="predicted"/>
<dbReference type="InParanoid" id="A0A1S3KEN9"/>
<dbReference type="GeneID" id="106181309"/>
<evidence type="ECO:0000256" key="1">
    <source>
        <dbReference type="ARBA" id="ARBA00004141"/>
    </source>
</evidence>
<dbReference type="PANTHER" id="PTHR24064">
    <property type="entry name" value="SOLUTE CARRIER FAMILY 22 MEMBER"/>
    <property type="match status" value="1"/>
</dbReference>
<dbReference type="InterPro" id="IPR005828">
    <property type="entry name" value="MFS_sugar_transport-like"/>
</dbReference>
<keyword evidence="4 5" id="KW-0472">Membrane</keyword>
<dbReference type="InterPro" id="IPR036259">
    <property type="entry name" value="MFS_trans_sf"/>
</dbReference>
<dbReference type="KEGG" id="lak:106181309"/>
<dbReference type="RefSeq" id="XP_013421095.1">
    <property type="nucleotide sequence ID" value="XM_013565641.1"/>
</dbReference>
<dbReference type="GO" id="GO:0016020">
    <property type="term" value="C:membrane"/>
    <property type="evidence" value="ECO:0007669"/>
    <property type="project" value="UniProtKB-SubCell"/>
</dbReference>
<feature type="transmembrane region" description="Helical" evidence="5">
    <location>
        <begin position="233"/>
        <end position="251"/>
    </location>
</feature>
<dbReference type="GO" id="GO:0022857">
    <property type="term" value="F:transmembrane transporter activity"/>
    <property type="evidence" value="ECO:0007669"/>
    <property type="project" value="InterPro"/>
</dbReference>
<feature type="transmembrane region" description="Helical" evidence="5">
    <location>
        <begin position="178"/>
        <end position="196"/>
    </location>
</feature>
<feature type="transmembrane region" description="Helical" evidence="5">
    <location>
        <begin position="349"/>
        <end position="369"/>
    </location>
</feature>
<evidence type="ECO:0000313" key="8">
    <source>
        <dbReference type="RefSeq" id="XP_013421095.1"/>
    </source>
</evidence>
<dbReference type="Pfam" id="PF00083">
    <property type="entry name" value="Sugar_tr"/>
    <property type="match status" value="1"/>
</dbReference>
<evidence type="ECO:0000313" key="7">
    <source>
        <dbReference type="Proteomes" id="UP000085678"/>
    </source>
</evidence>
<feature type="transmembrane region" description="Helical" evidence="5">
    <location>
        <begin position="381"/>
        <end position="399"/>
    </location>
</feature>
<keyword evidence="7" id="KW-1185">Reference proteome</keyword>
<evidence type="ECO:0000256" key="3">
    <source>
        <dbReference type="ARBA" id="ARBA00022989"/>
    </source>
</evidence>
<dbReference type="OrthoDB" id="10021984at2759"/>
<gene>
    <name evidence="8" type="primary">LOC106181309</name>
</gene>
<dbReference type="Gene3D" id="1.20.1250.20">
    <property type="entry name" value="MFS general substrate transporter like domains"/>
    <property type="match status" value="1"/>
</dbReference>
<feature type="domain" description="Major facilitator superfamily (MFS) profile" evidence="6">
    <location>
        <begin position="21"/>
        <end position="495"/>
    </location>
</feature>
<dbReference type="Proteomes" id="UP000085678">
    <property type="component" value="Unplaced"/>
</dbReference>
<dbReference type="SUPFAM" id="SSF103473">
    <property type="entry name" value="MFS general substrate transporter"/>
    <property type="match status" value="1"/>
</dbReference>
<sequence>MAQFDDLLLEVGEIGWYQIALTLIIGIGWELSAAWTMMIMIFIGTDPGWICADNTTIGNDSSTIATPSLHYTDSPLSNLSAPTVKKPDACDVCSSYEFSKEFTSIVTEWELVCEHGFISDTITSVQMAGVFVGSLLFGQLSDLFGRKKPHFLAIVGGSIIGVAQAFATSWVVFAVCRFCSGVFTAGTIVVGGLYGIEYLGPKYRHIPMTFGLWTSFSLLLLAFAYFIRNWRHLLLVASAPGLAVVASWWFLPESPRWLLSQGRYKEVTSIVKRIAKSNKKPEPDMGKFIKEYESQTPNAEHGVKYGYWDLFRTPTLAKQTLIFCFSWFCMSLISYGAVFNVKNLPGNKFVNMAVNFAIGYFLPIALLGLPRWFGRKTITIASFLIAAVSFIPILVIYIIGKSEELWVLIIVLTTIGTTAVGMAWQVFVLLKLETYPTAIRNIGIGFSSMFARIGGILAPQMAYFSTFWKPIPFVISGILAVACAVVTYLLKETKNKVLIDTVPDREWCLCCSRNNMDDTRNDANELVSKVSSV</sequence>
<feature type="transmembrane region" description="Helical" evidence="5">
    <location>
        <begin position="151"/>
        <end position="172"/>
    </location>
</feature>
<organism evidence="7 8">
    <name type="scientific">Lingula anatina</name>
    <name type="common">Brachiopod</name>
    <name type="synonym">Lingula unguis</name>
    <dbReference type="NCBI Taxonomy" id="7574"/>
    <lineage>
        <taxon>Eukaryota</taxon>
        <taxon>Metazoa</taxon>
        <taxon>Spiralia</taxon>
        <taxon>Lophotrochozoa</taxon>
        <taxon>Brachiopoda</taxon>
        <taxon>Linguliformea</taxon>
        <taxon>Lingulata</taxon>
        <taxon>Lingulida</taxon>
        <taxon>Linguloidea</taxon>
        <taxon>Lingulidae</taxon>
        <taxon>Lingula</taxon>
    </lineage>
</organism>
<feature type="transmembrane region" description="Helical" evidence="5">
    <location>
        <begin position="320"/>
        <end position="337"/>
    </location>
</feature>
<accession>A0A1S3KEN9</accession>
<name>A0A1S3KEN9_LINAN</name>
<comment type="subcellular location">
    <subcellularLocation>
        <location evidence="1">Membrane</location>
        <topology evidence="1">Multi-pass membrane protein</topology>
    </subcellularLocation>
</comment>
<evidence type="ECO:0000259" key="6">
    <source>
        <dbReference type="PROSITE" id="PS50850"/>
    </source>
</evidence>
<feature type="transmembrane region" description="Helical" evidence="5">
    <location>
        <begin position="208"/>
        <end position="227"/>
    </location>
</feature>
<dbReference type="InterPro" id="IPR020846">
    <property type="entry name" value="MFS_dom"/>
</dbReference>
<evidence type="ECO:0000256" key="5">
    <source>
        <dbReference type="SAM" id="Phobius"/>
    </source>
</evidence>
<keyword evidence="2 5" id="KW-0812">Transmembrane</keyword>
<evidence type="ECO:0000256" key="4">
    <source>
        <dbReference type="ARBA" id="ARBA00023136"/>
    </source>
</evidence>